<dbReference type="EC" id="4.1.2.14" evidence="5"/>
<evidence type="ECO:0000313" key="10">
    <source>
        <dbReference type="Proteomes" id="UP001207337"/>
    </source>
</evidence>
<dbReference type="NCBIfam" id="TIGR01182">
    <property type="entry name" value="eda"/>
    <property type="match status" value="1"/>
</dbReference>
<evidence type="ECO:0000256" key="5">
    <source>
        <dbReference type="ARBA" id="ARBA00013063"/>
    </source>
</evidence>
<proteinExistence type="inferred from homology"/>
<dbReference type="GO" id="GO:0008675">
    <property type="term" value="F:2-dehydro-3-deoxy-phosphogluconate aldolase activity"/>
    <property type="evidence" value="ECO:0007669"/>
    <property type="project" value="UniProtKB-EC"/>
</dbReference>
<dbReference type="GO" id="GO:0008700">
    <property type="term" value="F:(R,S)-4-hydroxy-2-oxoglutarate aldolase activity"/>
    <property type="evidence" value="ECO:0007669"/>
    <property type="project" value="UniProtKB-EC"/>
</dbReference>
<evidence type="ECO:0000256" key="7">
    <source>
        <dbReference type="ARBA" id="ARBA00023270"/>
    </source>
</evidence>
<comment type="pathway">
    <text evidence="2">Carbohydrate acid metabolism; 2-dehydro-3-deoxy-D-gluconate degradation; D-glyceraldehyde 3-phosphate and pyruvate from 2-dehydro-3-deoxy-D-gluconate: step 2/2.</text>
</comment>
<comment type="caution">
    <text evidence="9">The sequence shown here is derived from an EMBL/GenBank/DDBJ whole genome shotgun (WGS) entry which is preliminary data.</text>
</comment>
<dbReference type="PANTHER" id="PTHR30246">
    <property type="entry name" value="2-KETO-3-DEOXY-6-PHOSPHOGLUCONATE ALDOLASE"/>
    <property type="match status" value="1"/>
</dbReference>
<gene>
    <name evidence="9" type="primary">eda</name>
    <name evidence="9" type="ORF">LQ318_03050</name>
</gene>
<evidence type="ECO:0000256" key="4">
    <source>
        <dbReference type="ARBA" id="ARBA00011233"/>
    </source>
</evidence>
<accession>A0ABT3PVK2</accession>
<dbReference type="Pfam" id="PF01081">
    <property type="entry name" value="Aldolase"/>
    <property type="match status" value="1"/>
</dbReference>
<dbReference type="InterPro" id="IPR000887">
    <property type="entry name" value="Aldlse_KDPG_KHG"/>
</dbReference>
<dbReference type="PROSITE" id="PS00159">
    <property type="entry name" value="ALDOLASE_KDPG_KHG_1"/>
    <property type="match status" value="1"/>
</dbReference>
<dbReference type="RefSeq" id="WP_265787417.1">
    <property type="nucleotide sequence ID" value="NZ_BAABRS010000001.1"/>
</dbReference>
<sequence length="209" mass="22331">MTQKNLQSKLLPAVTLSDADSALKIAEALLKGGLNVMEVTFRTEATAPAISAIVQEFPEMQIGAGTILSPDQLAVARDAGAQFGLSPGFSNPVTKKAKELDFPFIPGVMTPTDIETALNAGYKTLKLFPASDMGGINYINSLAGPYQHTGIRFLTMGGINETNLDSYLKHEMVISAGGSWLCPTDLIQQKKFDEITAVARKSVKLANNI</sequence>
<reference evidence="9 10" key="1">
    <citation type="submission" date="2021-11" db="EMBL/GenBank/DDBJ databases">
        <title>Aliifidinibius sp. nov., a new bacterium isolated from saline soil.</title>
        <authorList>
            <person name="Galisteo C."/>
            <person name="De La Haba R."/>
            <person name="Sanchez-Porro C."/>
            <person name="Ventosa A."/>
        </authorList>
    </citation>
    <scope>NUCLEOTIDE SEQUENCE [LARGE SCALE GENOMIC DNA]</scope>
    <source>
        <strain evidence="9 10">KACC 190600</strain>
    </source>
</reference>
<evidence type="ECO:0000256" key="6">
    <source>
        <dbReference type="ARBA" id="ARBA00023239"/>
    </source>
</evidence>
<comment type="similarity">
    <text evidence="3">Belongs to the KHG/KDPG aldolase family.</text>
</comment>
<evidence type="ECO:0000256" key="3">
    <source>
        <dbReference type="ARBA" id="ARBA00006906"/>
    </source>
</evidence>
<evidence type="ECO:0000256" key="1">
    <source>
        <dbReference type="ARBA" id="ARBA00000654"/>
    </source>
</evidence>
<dbReference type="PANTHER" id="PTHR30246:SF1">
    <property type="entry name" value="2-DEHYDRO-3-DEOXY-6-PHOSPHOGALACTONATE ALDOLASE-RELATED"/>
    <property type="match status" value="1"/>
</dbReference>
<evidence type="ECO:0000256" key="8">
    <source>
        <dbReference type="ARBA" id="ARBA00023277"/>
    </source>
</evidence>
<organism evidence="9 10">
    <name type="scientific">Fodinibius salicampi</name>
    <dbReference type="NCBI Taxonomy" id="1920655"/>
    <lineage>
        <taxon>Bacteria</taxon>
        <taxon>Pseudomonadati</taxon>
        <taxon>Balneolota</taxon>
        <taxon>Balneolia</taxon>
        <taxon>Balneolales</taxon>
        <taxon>Balneolaceae</taxon>
        <taxon>Fodinibius</taxon>
    </lineage>
</organism>
<evidence type="ECO:0000256" key="2">
    <source>
        <dbReference type="ARBA" id="ARBA00004736"/>
    </source>
</evidence>
<keyword evidence="8" id="KW-0119">Carbohydrate metabolism</keyword>
<dbReference type="PROSITE" id="PS00160">
    <property type="entry name" value="ALDOLASE_KDPG_KHG_2"/>
    <property type="match status" value="1"/>
</dbReference>
<comment type="subunit">
    <text evidence="4">Homotrimer.</text>
</comment>
<dbReference type="Gene3D" id="3.20.20.70">
    <property type="entry name" value="Aldolase class I"/>
    <property type="match status" value="1"/>
</dbReference>
<dbReference type="InterPro" id="IPR013785">
    <property type="entry name" value="Aldolase_TIM"/>
</dbReference>
<dbReference type="InterPro" id="IPR031338">
    <property type="entry name" value="KDPG/KHG_AS_2"/>
</dbReference>
<protein>
    <recommendedName>
        <fullName evidence="5">2-dehydro-3-deoxy-phosphogluconate aldolase</fullName>
        <ecNumber evidence="5">4.1.2.14</ecNumber>
    </recommendedName>
</protein>
<evidence type="ECO:0000313" key="9">
    <source>
        <dbReference type="EMBL" id="MCW9711872.1"/>
    </source>
</evidence>
<comment type="catalytic activity">
    <reaction evidence="1">
        <text>2-dehydro-3-deoxy-6-phospho-D-gluconate = D-glyceraldehyde 3-phosphate + pyruvate</text>
        <dbReference type="Rhea" id="RHEA:17089"/>
        <dbReference type="ChEBI" id="CHEBI:15361"/>
        <dbReference type="ChEBI" id="CHEBI:57569"/>
        <dbReference type="ChEBI" id="CHEBI:59776"/>
        <dbReference type="EC" id="4.1.2.14"/>
    </reaction>
</comment>
<name>A0ABT3PVK2_9BACT</name>
<dbReference type="SUPFAM" id="SSF51569">
    <property type="entry name" value="Aldolase"/>
    <property type="match status" value="1"/>
</dbReference>
<dbReference type="EMBL" id="JAJNDC010000001">
    <property type="protein sequence ID" value="MCW9711872.1"/>
    <property type="molecule type" value="Genomic_DNA"/>
</dbReference>
<keyword evidence="7" id="KW-0704">Schiff base</keyword>
<dbReference type="CDD" id="cd00452">
    <property type="entry name" value="KDPG_aldolase"/>
    <property type="match status" value="1"/>
</dbReference>
<keyword evidence="6 9" id="KW-0456">Lyase</keyword>
<dbReference type="InterPro" id="IPR031337">
    <property type="entry name" value="KDPG/KHG_AS_1"/>
</dbReference>
<keyword evidence="10" id="KW-1185">Reference proteome</keyword>
<dbReference type="Proteomes" id="UP001207337">
    <property type="component" value="Unassembled WGS sequence"/>
</dbReference>